<name>A0A6A5GG63_CAERE</name>
<dbReference type="PANTHER" id="PTHR31379:SF1">
    <property type="entry name" value="F-BOX C PROTEIN-RELATED"/>
    <property type="match status" value="1"/>
</dbReference>
<feature type="region of interest" description="Disordered" evidence="1">
    <location>
        <begin position="291"/>
        <end position="314"/>
    </location>
</feature>
<dbReference type="Pfam" id="PF12078">
    <property type="entry name" value="DUF3557"/>
    <property type="match status" value="1"/>
</dbReference>
<accession>A0A6A5GG63</accession>
<organism evidence="2 3">
    <name type="scientific">Caenorhabditis remanei</name>
    <name type="common">Caenorhabditis vulgaris</name>
    <dbReference type="NCBI Taxonomy" id="31234"/>
    <lineage>
        <taxon>Eukaryota</taxon>
        <taxon>Metazoa</taxon>
        <taxon>Ecdysozoa</taxon>
        <taxon>Nematoda</taxon>
        <taxon>Chromadorea</taxon>
        <taxon>Rhabditida</taxon>
        <taxon>Rhabditina</taxon>
        <taxon>Rhabditomorpha</taxon>
        <taxon>Rhabditoidea</taxon>
        <taxon>Rhabditidae</taxon>
        <taxon>Peloderinae</taxon>
        <taxon>Caenorhabditis</taxon>
    </lineage>
</organism>
<sequence length="314" mass="35163">MEYPPTAPARPLAYESLKSVLRHMPIGTRNELRDRCPGIRTVESVAPLRIENLEFHNGEIVIEHQKYKFVKSTCPINEDPHISKNRKDFVYDDVSKDGNMERWEDFMTSGDLLINDDFRSTPPRRVPQDPTVTSSYIKYIFEDLKTGYTFTKYLKDTRVRTCLKKIAVKMLGGTGSPILVNNLVCTIFGGVIFLPENLKLQVVKLDTIQIAALDAFARIMDPDFPLESLKFGMLAYSPQLQHYLTKKTKILIFGPSSPGTNALQTILPLESFGSDTRSPCNVLDASESIAHSSPNYSGSSRANEQATSSGQLPP</sequence>
<dbReference type="RefSeq" id="XP_053582657.1">
    <property type="nucleotide sequence ID" value="XM_053733744.1"/>
</dbReference>
<evidence type="ECO:0000313" key="3">
    <source>
        <dbReference type="Proteomes" id="UP000483820"/>
    </source>
</evidence>
<dbReference type="PANTHER" id="PTHR31379">
    <property type="entry name" value="F-BOX C PROTEIN-RELATED-RELATED"/>
    <property type="match status" value="1"/>
</dbReference>
<dbReference type="GeneID" id="78776995"/>
<comment type="caution">
    <text evidence="2">The sequence shown here is derived from an EMBL/GenBank/DDBJ whole genome shotgun (WGS) entry which is preliminary data.</text>
</comment>
<proteinExistence type="predicted"/>
<dbReference type="EMBL" id="WUAV01000005">
    <property type="protein sequence ID" value="KAF1754130.1"/>
    <property type="molecule type" value="Genomic_DNA"/>
</dbReference>
<evidence type="ECO:0000313" key="2">
    <source>
        <dbReference type="EMBL" id="KAF1754130.1"/>
    </source>
</evidence>
<reference evidence="2 3" key="1">
    <citation type="submission" date="2019-12" db="EMBL/GenBank/DDBJ databases">
        <title>Chromosome-level assembly of the Caenorhabditis remanei genome.</title>
        <authorList>
            <person name="Teterina A.A."/>
            <person name="Willis J.H."/>
            <person name="Phillips P.C."/>
        </authorList>
    </citation>
    <scope>NUCLEOTIDE SEQUENCE [LARGE SCALE GENOMIC DNA]</scope>
    <source>
        <strain evidence="2 3">PX506</strain>
        <tissue evidence="2">Whole organism</tissue>
    </source>
</reference>
<dbReference type="InterPro" id="IPR021942">
    <property type="entry name" value="DUF3557"/>
</dbReference>
<dbReference type="KEGG" id="crq:GCK72_020690"/>
<evidence type="ECO:0000256" key="1">
    <source>
        <dbReference type="SAM" id="MobiDB-lite"/>
    </source>
</evidence>
<dbReference type="Proteomes" id="UP000483820">
    <property type="component" value="Chromosome V"/>
</dbReference>
<gene>
    <name evidence="2" type="ORF">GCK72_020690</name>
</gene>
<protein>
    <submittedName>
        <fullName evidence="2">Uncharacterized protein</fullName>
    </submittedName>
</protein>
<dbReference type="AlphaFoldDB" id="A0A6A5GG63"/>
<dbReference type="CTD" id="78776995"/>